<dbReference type="AlphaFoldDB" id="X0YZU3"/>
<reference evidence="1" key="1">
    <citation type="journal article" date="2014" name="Front. Microbiol.">
        <title>High frequency of phylogenetically diverse reductive dehalogenase-homologous genes in deep subseafloor sedimentary metagenomes.</title>
        <authorList>
            <person name="Kawai M."/>
            <person name="Futagami T."/>
            <person name="Toyoda A."/>
            <person name="Takaki Y."/>
            <person name="Nishi S."/>
            <person name="Hori S."/>
            <person name="Arai W."/>
            <person name="Tsubouchi T."/>
            <person name="Morono Y."/>
            <person name="Uchiyama I."/>
            <person name="Ito T."/>
            <person name="Fujiyama A."/>
            <person name="Inagaki F."/>
            <person name="Takami H."/>
        </authorList>
    </citation>
    <scope>NUCLEOTIDE SEQUENCE</scope>
    <source>
        <strain evidence="1">Expedition CK06-06</strain>
    </source>
</reference>
<evidence type="ECO:0000313" key="1">
    <source>
        <dbReference type="EMBL" id="GAG53788.1"/>
    </source>
</evidence>
<name>X0YZU3_9ZZZZ</name>
<protein>
    <submittedName>
        <fullName evidence="1">Uncharacterized protein</fullName>
    </submittedName>
</protein>
<accession>X0YZU3</accession>
<organism evidence="1">
    <name type="scientific">marine sediment metagenome</name>
    <dbReference type="NCBI Taxonomy" id="412755"/>
    <lineage>
        <taxon>unclassified sequences</taxon>
        <taxon>metagenomes</taxon>
        <taxon>ecological metagenomes</taxon>
    </lineage>
</organism>
<proteinExistence type="predicted"/>
<gene>
    <name evidence="1" type="ORF">S01H4_16082</name>
</gene>
<dbReference type="EMBL" id="BART01007044">
    <property type="protein sequence ID" value="GAG53788.1"/>
    <property type="molecule type" value="Genomic_DNA"/>
</dbReference>
<sequence length="126" mass="13074">MAIDNAGNIKMGDGVWTNYVNVTAGGVLTPEGTATVEATNLVPTVEIDIGAHTVGFTQQTVTYNETTTTVDWKLGNKAIMTFGAGNIGTFAFTNPTNPCNVLLKIVQDGNGGGSRVVVDKASVVLL</sequence>
<comment type="caution">
    <text evidence="1">The sequence shown here is derived from an EMBL/GenBank/DDBJ whole genome shotgun (WGS) entry which is preliminary data.</text>
</comment>